<dbReference type="Pfam" id="PF13508">
    <property type="entry name" value="Acetyltransf_7"/>
    <property type="match status" value="1"/>
</dbReference>
<dbReference type="PANTHER" id="PTHR43233">
    <property type="entry name" value="FAMILY N-ACETYLTRANSFERASE, PUTATIVE (AFU_ORTHOLOGUE AFUA_6G03350)-RELATED"/>
    <property type="match status" value="1"/>
</dbReference>
<dbReference type="Proteomes" id="UP000651668">
    <property type="component" value="Unassembled WGS sequence"/>
</dbReference>
<sequence>MEIAEDGFIFSDDVNKLDALAIHDYLSNGSYWAAGIPLDTVKRAMEHSLCFGIHKDTVQVGFARWITDRATFGYLADVYVLPEYQGKGLMRKLMSLMLFHKDLQGLRRYMLSTSDAHGLYEKFGFKAIDKPENFMAVVNRDIYNIDPNSSAT</sequence>
<reference evidence="2" key="1">
    <citation type="journal article" date="2014" name="Int. J. Syst. Evol. Microbiol.">
        <title>Complete genome sequence of Corynebacterium casei LMG S-19264T (=DSM 44701T), isolated from a smear-ripened cheese.</title>
        <authorList>
            <consortium name="US DOE Joint Genome Institute (JGI-PGF)"/>
            <person name="Walter F."/>
            <person name="Albersmeier A."/>
            <person name="Kalinowski J."/>
            <person name="Ruckert C."/>
        </authorList>
    </citation>
    <scope>NUCLEOTIDE SEQUENCE</scope>
    <source>
        <strain evidence="2">CGMCC 1.15343</strain>
    </source>
</reference>
<name>A0A916XAI0_9SPHI</name>
<dbReference type="SUPFAM" id="SSF55729">
    <property type="entry name" value="Acyl-CoA N-acyltransferases (Nat)"/>
    <property type="match status" value="1"/>
</dbReference>
<gene>
    <name evidence="2" type="ORF">GCM10011387_10790</name>
</gene>
<protein>
    <submittedName>
        <fullName evidence="2">N-acetyltransferase</fullName>
    </submittedName>
</protein>
<dbReference type="CDD" id="cd04301">
    <property type="entry name" value="NAT_SF"/>
    <property type="match status" value="1"/>
</dbReference>
<organism evidence="2 3">
    <name type="scientific">Pedobacter quisquiliarum</name>
    <dbReference type="NCBI Taxonomy" id="1834438"/>
    <lineage>
        <taxon>Bacteria</taxon>
        <taxon>Pseudomonadati</taxon>
        <taxon>Bacteroidota</taxon>
        <taxon>Sphingobacteriia</taxon>
        <taxon>Sphingobacteriales</taxon>
        <taxon>Sphingobacteriaceae</taxon>
        <taxon>Pedobacter</taxon>
    </lineage>
</organism>
<dbReference type="InterPro" id="IPR016181">
    <property type="entry name" value="Acyl_CoA_acyltransferase"/>
</dbReference>
<evidence type="ECO:0000259" key="1">
    <source>
        <dbReference type="PROSITE" id="PS51186"/>
    </source>
</evidence>
<dbReference type="InterPro" id="IPR000182">
    <property type="entry name" value="GNAT_dom"/>
</dbReference>
<dbReference type="Gene3D" id="3.40.630.30">
    <property type="match status" value="1"/>
</dbReference>
<evidence type="ECO:0000313" key="2">
    <source>
        <dbReference type="EMBL" id="GGC58968.1"/>
    </source>
</evidence>
<keyword evidence="3" id="KW-1185">Reference proteome</keyword>
<dbReference type="PANTHER" id="PTHR43233:SF1">
    <property type="entry name" value="FAMILY N-ACETYLTRANSFERASE, PUTATIVE (AFU_ORTHOLOGUE AFUA_6G03350)-RELATED"/>
    <property type="match status" value="1"/>
</dbReference>
<dbReference type="EMBL" id="BMIL01000003">
    <property type="protein sequence ID" value="GGC58968.1"/>
    <property type="molecule type" value="Genomic_DNA"/>
</dbReference>
<proteinExistence type="predicted"/>
<evidence type="ECO:0000313" key="3">
    <source>
        <dbReference type="Proteomes" id="UP000651668"/>
    </source>
</evidence>
<dbReference type="GO" id="GO:0016747">
    <property type="term" value="F:acyltransferase activity, transferring groups other than amino-acyl groups"/>
    <property type="evidence" value="ECO:0007669"/>
    <property type="project" value="InterPro"/>
</dbReference>
<reference evidence="2" key="2">
    <citation type="submission" date="2020-09" db="EMBL/GenBank/DDBJ databases">
        <authorList>
            <person name="Sun Q."/>
            <person name="Zhou Y."/>
        </authorList>
    </citation>
    <scope>NUCLEOTIDE SEQUENCE</scope>
    <source>
        <strain evidence="2">CGMCC 1.15343</strain>
    </source>
</reference>
<comment type="caution">
    <text evidence="2">The sequence shown here is derived from an EMBL/GenBank/DDBJ whole genome shotgun (WGS) entry which is preliminary data.</text>
</comment>
<dbReference type="AlphaFoldDB" id="A0A916XAI0"/>
<accession>A0A916XAI0</accession>
<dbReference type="InterPro" id="IPR053144">
    <property type="entry name" value="Acetyltransferase_Butenolide"/>
</dbReference>
<feature type="domain" description="N-acetyltransferase" evidence="1">
    <location>
        <begin position="1"/>
        <end position="149"/>
    </location>
</feature>
<dbReference type="RefSeq" id="WP_188625833.1">
    <property type="nucleotide sequence ID" value="NZ_BMIL01000003.1"/>
</dbReference>
<dbReference type="PROSITE" id="PS51186">
    <property type="entry name" value="GNAT"/>
    <property type="match status" value="1"/>
</dbReference>